<keyword evidence="5" id="KW-0479">Metal-binding</keyword>
<dbReference type="GO" id="GO:0006874">
    <property type="term" value="P:intracellular calcium ion homeostasis"/>
    <property type="evidence" value="ECO:0007669"/>
    <property type="project" value="TreeGrafter"/>
</dbReference>
<dbReference type="PROSITE" id="PS01229">
    <property type="entry name" value="COF_2"/>
    <property type="match status" value="1"/>
</dbReference>
<dbReference type="InterPro" id="IPR057255">
    <property type="entry name" value="2TM_P5A-ATPase"/>
</dbReference>
<feature type="compositionally biased region" description="Polar residues" evidence="14">
    <location>
        <begin position="277"/>
        <end position="291"/>
    </location>
</feature>
<evidence type="ECO:0000256" key="15">
    <source>
        <dbReference type="SAM" id="Phobius"/>
    </source>
</evidence>
<dbReference type="EMBL" id="KZ825825">
    <property type="protein sequence ID" value="PYH97384.1"/>
    <property type="molecule type" value="Genomic_DNA"/>
</dbReference>
<dbReference type="Gene3D" id="3.40.50.1000">
    <property type="entry name" value="HAD superfamily/HAD-like"/>
    <property type="match status" value="1"/>
</dbReference>
<accession>A0A319DKR3</accession>
<protein>
    <recommendedName>
        <fullName evidence="21">Cation transporting ATPase</fullName>
    </recommendedName>
</protein>
<feature type="transmembrane region" description="Helical" evidence="15">
    <location>
        <begin position="44"/>
        <end position="67"/>
    </location>
</feature>
<keyword evidence="8" id="KW-0067">ATP-binding</keyword>
<feature type="domain" description="P5A-ATPase transmembrane helical hairpin" evidence="18">
    <location>
        <begin position="377"/>
        <end position="449"/>
    </location>
</feature>
<dbReference type="SFLD" id="SFLDF00027">
    <property type="entry name" value="p-type_atpase"/>
    <property type="match status" value="1"/>
</dbReference>
<dbReference type="InterPro" id="IPR044492">
    <property type="entry name" value="P_typ_ATPase_HD_dom"/>
</dbReference>
<evidence type="ECO:0000256" key="11">
    <source>
        <dbReference type="ARBA" id="ARBA00022989"/>
    </source>
</evidence>
<dbReference type="GO" id="GO:0016887">
    <property type="term" value="F:ATP hydrolysis activity"/>
    <property type="evidence" value="ECO:0007669"/>
    <property type="project" value="InterPro"/>
</dbReference>
<dbReference type="InterPro" id="IPR018303">
    <property type="entry name" value="ATPase_P-typ_P_site"/>
</dbReference>
<evidence type="ECO:0000256" key="5">
    <source>
        <dbReference type="ARBA" id="ARBA00022723"/>
    </source>
</evidence>
<dbReference type="Gene3D" id="3.40.1110.10">
    <property type="entry name" value="Calcium-transporting ATPase, cytoplasmic domain N"/>
    <property type="match status" value="1"/>
</dbReference>
<dbReference type="GO" id="GO:0046872">
    <property type="term" value="F:metal ion binding"/>
    <property type="evidence" value="ECO:0007669"/>
    <property type="project" value="UniProtKB-KW"/>
</dbReference>
<comment type="catalytic activity">
    <reaction evidence="13">
        <text>[protein]-with a C-terminal TM segment(out) + ATP + H2O = [protein]-with a C-terminal TM segment(in) + ADP + phosphate + H(+)</text>
        <dbReference type="Rhea" id="RHEA:66168"/>
        <dbReference type="Rhea" id="RHEA-COMP:16963"/>
        <dbReference type="ChEBI" id="CHEBI:15377"/>
        <dbReference type="ChEBI" id="CHEBI:15378"/>
        <dbReference type="ChEBI" id="CHEBI:30616"/>
        <dbReference type="ChEBI" id="CHEBI:43474"/>
        <dbReference type="ChEBI" id="CHEBI:90782"/>
        <dbReference type="ChEBI" id="CHEBI:456216"/>
    </reaction>
</comment>
<dbReference type="Pfam" id="PF13246">
    <property type="entry name" value="Cation_ATPase"/>
    <property type="match status" value="1"/>
</dbReference>
<dbReference type="SUPFAM" id="SSF81653">
    <property type="entry name" value="Calcium ATPase, transduction domain A"/>
    <property type="match status" value="1"/>
</dbReference>
<evidence type="ECO:0000259" key="17">
    <source>
        <dbReference type="Pfam" id="PF20684"/>
    </source>
</evidence>
<reference evidence="19 20" key="1">
    <citation type="submission" date="2018-02" db="EMBL/GenBank/DDBJ databases">
        <title>The genomes of Aspergillus section Nigri reveals drivers in fungal speciation.</title>
        <authorList>
            <consortium name="DOE Joint Genome Institute"/>
            <person name="Vesth T.C."/>
            <person name="Nybo J."/>
            <person name="Theobald S."/>
            <person name="Brandl J."/>
            <person name="Frisvad J.C."/>
            <person name="Nielsen K.F."/>
            <person name="Lyhne E.K."/>
            <person name="Kogle M.E."/>
            <person name="Kuo A."/>
            <person name="Riley R."/>
            <person name="Clum A."/>
            <person name="Nolan M."/>
            <person name="Lipzen A."/>
            <person name="Salamov A."/>
            <person name="Henrissat B."/>
            <person name="Wiebenga A."/>
            <person name="De vries R.P."/>
            <person name="Grigoriev I.V."/>
            <person name="Mortensen U.H."/>
            <person name="Andersen M.R."/>
            <person name="Baker S.E."/>
        </authorList>
    </citation>
    <scope>NUCLEOTIDE SEQUENCE [LARGE SCALE GENOMIC DNA]</scope>
    <source>
        <strain evidence="19 20">CBS 707.79</strain>
    </source>
</reference>
<keyword evidence="6" id="KW-0547">Nucleotide-binding</keyword>
<dbReference type="InterPro" id="IPR023299">
    <property type="entry name" value="ATPase_P-typ_cyto_dom_N"/>
</dbReference>
<dbReference type="InterPro" id="IPR036412">
    <property type="entry name" value="HAD-like_sf"/>
</dbReference>
<dbReference type="InterPro" id="IPR006544">
    <property type="entry name" value="P-type_TPase_V"/>
</dbReference>
<keyword evidence="4 15" id="KW-0812">Transmembrane</keyword>
<evidence type="ECO:0000256" key="2">
    <source>
        <dbReference type="ARBA" id="ARBA00004477"/>
    </source>
</evidence>
<dbReference type="Pfam" id="PF20684">
    <property type="entry name" value="Fung_rhodopsin"/>
    <property type="match status" value="1"/>
</dbReference>
<dbReference type="PANTHER" id="PTHR45630:SF7">
    <property type="entry name" value="ENDOPLASMIC RETICULUM TRANSMEMBRANE HELIX TRANSLOCASE"/>
    <property type="match status" value="1"/>
</dbReference>
<evidence type="ECO:0000256" key="3">
    <source>
        <dbReference type="ARBA" id="ARBA00006000"/>
    </source>
</evidence>
<dbReference type="FunFam" id="2.70.150.10:FF:000049">
    <property type="entry name" value="Cation-transporting ATPase"/>
    <property type="match status" value="1"/>
</dbReference>
<dbReference type="Pfam" id="PF23143">
    <property type="entry name" value="2TM_P5A-ATPase"/>
    <property type="match status" value="1"/>
</dbReference>
<dbReference type="SUPFAM" id="SSF81665">
    <property type="entry name" value="Calcium ATPase, transmembrane domain M"/>
    <property type="match status" value="1"/>
</dbReference>
<feature type="transmembrane region" description="Helical" evidence="15">
    <location>
        <begin position="121"/>
        <end position="141"/>
    </location>
</feature>
<sequence>MVEFKGRSESIFVVTVVFLGMSFISVCLRCFVRLRLVRAFGWDDALMVFAMALEILFALCGITGSLYGMGQKIEQLSAHGLEIAMFWWWLGQTSYVVTVVVAKISIALALLRLTVSRAHTILLWSLISISIVVGLVFWFMLTFECKPVSHFWHRTSPGTCLSTDYLLYVAYLYSVTAMVCDLILGLLPIFLVWNLQMNLRTKAALAGILSMGCVASAAVIVRIPFLPTYKNPEFLYATTQISIWSNVEAGLGITAGCLVTLRPLFRWLGGTNYTTTPSKRTGGSMPLSSMNGPGAHPSRSEHTANSTKFWRPDLDPDISRGVVTTVQTARGSRNSSQEDLNPKQGTWNGVNVHRSFVVTARLVDDPQIKQSSLHNPLPTQLHTYVWPFLVIWPAFLAFYLSPERYDRYIQGQEWTFVFSGSIITAQSLLWLMTKWNINLQTLFTTTKAKSVDSARLIKVIPAANAGSAEVCPLIFDIKDGKKTTSFLFQKRRFLYYPETGTFAPLSYVLDAEPKPALKTFQKSQGLASKEEIERIRQYYGDNTFDIPVPGFVELWKEHAVAPFFVFQIFCVGLWMLDEYWYYSLFTLFMLVMFESTVVWQRQRTLNEFRGMSIKPYDVWVFREKQWQKTTSDKLLPGDLMSVNRTKEDGGVACDILLIEGSAIVNEAMLSGESTPLLKESVQLRPGDDLIEPDGLDKNSFVHGGTKVLQITHANTTSEDVAKNGSGILPTPDAGALGVVVKTGFETSQGSLVRTMIYSTERVSANNVEALLFILFLLMFAIAAAWYVWQEGVLKDRKRSKLLLDCVLIITSVVPPELPMELSLAVNTSLAALSKFAIFCTEPFRIPFAGRVDVACFDKTGTLTGEDLVVDGVAGLTLFQAGAKVEKDGAHTELTKGTNIGVDTTLVLASAHALVKLDEGEVVGDPMEKATLNWLGWTLGKNDTLTGKTSSTTNASKSPESVQVIRRFQFSSALKRQSTIATVVSDDRNTHKKVKSTFVGVKGAPETIRTMLVDTPSNYEETFKYFTRNGARVLALAYKYLSHDSEFSRGRINNYSREEIECDLIFAGFLVLQCPLKEDAIKSVRMLNESSHRVVMITGDNPLTAVHVARQVEIVDRDVLILDAPENDKSGTRLVWRSIDDKLNIDVDPTHDLDPRILESNDICVTGYALAKFKGQKALPDLLRHTWVYARVSPKQKEDILLGLKDAGYTTLMCGDGTNDVGALKQAHVGVALLNGSPDDLTRIADHYRTTKMKEIYEKQVAMMQRFNQPAPPVPVQIAHLYPPGPSNPHYQKAIEREAQRKGAAVQPTEAIPTITSPGAQALQQSNSNLTPEQQRRQQATVAAAGFADKLTSSMMEQELDDNEPPTLKLGDASVAAPFTSKLANVIAIPNILRQGRCTLVATIQMYKILALNCLISAYSLSVIYLDGIKFGDGQVTISGMLMSVCFLSISRAKSVEGLSKERPQPNIFNVYIIGSVLGQFAIHIVTLIYLSNYVYSIEPRSNDVDLEGEFEPSLLNSAIYLLQLIQQISTFSINYQGRPFRESIRENKAMYWGLVAAAGVAFSCATEFVPELNEKLRLVPFSTEFKATLTVLMIFDYGGCWLIENVLKSLFSDFRPKDIAVRRPDQLQREAERKQKEALEQQAAQEQRKA</sequence>
<evidence type="ECO:0000256" key="1">
    <source>
        <dbReference type="ARBA" id="ARBA00001946"/>
    </source>
</evidence>
<keyword evidence="12 15" id="KW-0472">Membrane</keyword>
<proteinExistence type="inferred from homology"/>
<dbReference type="FunFam" id="3.40.50.1000:FF:000071">
    <property type="entry name" value="Cation-transporting ATPase"/>
    <property type="match status" value="1"/>
</dbReference>
<dbReference type="GO" id="GO:0019829">
    <property type="term" value="F:ATPase-coupled monoatomic cation transmembrane transporter activity"/>
    <property type="evidence" value="ECO:0007669"/>
    <property type="project" value="TreeGrafter"/>
</dbReference>
<evidence type="ECO:0000256" key="6">
    <source>
        <dbReference type="ARBA" id="ARBA00022741"/>
    </source>
</evidence>
<dbReference type="GO" id="GO:0015662">
    <property type="term" value="F:P-type ion transporter activity"/>
    <property type="evidence" value="ECO:0007669"/>
    <property type="project" value="TreeGrafter"/>
</dbReference>
<dbReference type="NCBIfam" id="TIGR01657">
    <property type="entry name" value="P-ATPase-V"/>
    <property type="match status" value="1"/>
</dbReference>
<dbReference type="InterPro" id="IPR047820">
    <property type="entry name" value="P5A-type_ATPase"/>
</dbReference>
<dbReference type="SFLD" id="SFLDG00002">
    <property type="entry name" value="C1.7:_P-type_atpase_like"/>
    <property type="match status" value="1"/>
</dbReference>
<feature type="domain" description="P-type ATPase A" evidence="16">
    <location>
        <begin position="614"/>
        <end position="709"/>
    </location>
</feature>
<dbReference type="SUPFAM" id="SSF56784">
    <property type="entry name" value="HAD-like"/>
    <property type="match status" value="1"/>
</dbReference>
<keyword evidence="20" id="KW-1185">Reference proteome</keyword>
<dbReference type="GO" id="GO:0140567">
    <property type="term" value="F:membrane protein dislocase activity"/>
    <property type="evidence" value="ECO:0007669"/>
    <property type="project" value="RHEA"/>
</dbReference>
<dbReference type="Gene3D" id="2.70.150.10">
    <property type="entry name" value="Calcium-transporting ATPase, cytoplasmic transduction domain A"/>
    <property type="match status" value="1"/>
</dbReference>
<keyword evidence="7" id="KW-0256">Endoplasmic reticulum</keyword>
<dbReference type="Proteomes" id="UP000247810">
    <property type="component" value="Unassembled WGS sequence"/>
</dbReference>
<evidence type="ECO:0000259" key="18">
    <source>
        <dbReference type="Pfam" id="PF23143"/>
    </source>
</evidence>
<evidence type="ECO:0000313" key="19">
    <source>
        <dbReference type="EMBL" id="PYH97384.1"/>
    </source>
</evidence>
<evidence type="ECO:0000256" key="8">
    <source>
        <dbReference type="ARBA" id="ARBA00022840"/>
    </source>
</evidence>
<gene>
    <name evidence="19" type="ORF">BO71DRAFT_447978</name>
</gene>
<feature type="domain" description="Rhodopsin" evidence="17">
    <location>
        <begin position="28"/>
        <end position="266"/>
    </location>
</feature>
<dbReference type="InterPro" id="IPR008250">
    <property type="entry name" value="ATPase_P-typ_transduc_dom_A_sf"/>
</dbReference>
<comment type="subcellular location">
    <subcellularLocation>
        <location evidence="2">Endoplasmic reticulum membrane</location>
        <topology evidence="2">Multi-pass membrane protein</topology>
    </subcellularLocation>
</comment>
<dbReference type="CDD" id="cd07543">
    <property type="entry name" value="P-type_ATPase_cation"/>
    <property type="match status" value="1"/>
</dbReference>
<keyword evidence="11 15" id="KW-1133">Transmembrane helix</keyword>
<evidence type="ECO:0000256" key="7">
    <source>
        <dbReference type="ARBA" id="ARBA00022824"/>
    </source>
</evidence>
<evidence type="ECO:0000256" key="14">
    <source>
        <dbReference type="SAM" id="MobiDB-lite"/>
    </source>
</evidence>
<comment type="cofactor">
    <cofactor evidence="1">
        <name>Mg(2+)</name>
        <dbReference type="ChEBI" id="CHEBI:18420"/>
    </cofactor>
</comment>
<evidence type="ECO:0000256" key="9">
    <source>
        <dbReference type="ARBA" id="ARBA00022842"/>
    </source>
</evidence>
<name>A0A319DKR3_9EURO</name>
<evidence type="ECO:0000256" key="12">
    <source>
        <dbReference type="ARBA" id="ARBA00023136"/>
    </source>
</evidence>
<dbReference type="FunFam" id="3.40.1110.10:FF:000054">
    <property type="entry name" value="Cation-transporting ATPase"/>
    <property type="match status" value="1"/>
</dbReference>
<dbReference type="InterPro" id="IPR049326">
    <property type="entry name" value="Rhodopsin_dom_fungi"/>
</dbReference>
<organism evidence="19 20">
    <name type="scientific">Aspergillus ellipticus CBS 707.79</name>
    <dbReference type="NCBI Taxonomy" id="1448320"/>
    <lineage>
        <taxon>Eukaryota</taxon>
        <taxon>Fungi</taxon>
        <taxon>Dikarya</taxon>
        <taxon>Ascomycota</taxon>
        <taxon>Pezizomycotina</taxon>
        <taxon>Eurotiomycetes</taxon>
        <taxon>Eurotiomycetidae</taxon>
        <taxon>Eurotiales</taxon>
        <taxon>Aspergillaceae</taxon>
        <taxon>Aspergillus</taxon>
        <taxon>Aspergillus subgen. Circumdati</taxon>
    </lineage>
</organism>
<dbReference type="Pfam" id="PF00122">
    <property type="entry name" value="E1-E2_ATPase"/>
    <property type="match status" value="1"/>
</dbReference>
<evidence type="ECO:0000256" key="4">
    <source>
        <dbReference type="ARBA" id="ARBA00022692"/>
    </source>
</evidence>
<dbReference type="SUPFAM" id="SSF81660">
    <property type="entry name" value="Metal cation-transporting ATPase, ATP-binding domain N"/>
    <property type="match status" value="1"/>
</dbReference>
<dbReference type="NCBIfam" id="TIGR01494">
    <property type="entry name" value="ATPase_P-type"/>
    <property type="match status" value="1"/>
</dbReference>
<evidence type="ECO:0000256" key="10">
    <source>
        <dbReference type="ARBA" id="ARBA00022967"/>
    </source>
</evidence>
<evidence type="ECO:0000259" key="16">
    <source>
        <dbReference type="Pfam" id="PF00122"/>
    </source>
</evidence>
<dbReference type="GO" id="GO:0005789">
    <property type="term" value="C:endoplasmic reticulum membrane"/>
    <property type="evidence" value="ECO:0007669"/>
    <property type="project" value="UniProtKB-SubCell"/>
</dbReference>
<dbReference type="InterPro" id="IPR001757">
    <property type="entry name" value="P_typ_ATPase"/>
</dbReference>
<keyword evidence="9" id="KW-0460">Magnesium</keyword>
<dbReference type="PRINTS" id="PR00119">
    <property type="entry name" value="CATATPASE"/>
</dbReference>
<comment type="similarity">
    <text evidence="3">Belongs to the cation transport ATPase (P-type) (TC 3.A.3) family. Type V subfamily.</text>
</comment>
<evidence type="ECO:0000313" key="20">
    <source>
        <dbReference type="Proteomes" id="UP000247810"/>
    </source>
</evidence>
<evidence type="ECO:0008006" key="21">
    <source>
        <dbReference type="Google" id="ProtNLM"/>
    </source>
</evidence>
<feature type="transmembrane region" description="Helical" evidence="15">
    <location>
        <begin position="203"/>
        <end position="223"/>
    </location>
</feature>
<dbReference type="PANTHER" id="PTHR45630">
    <property type="entry name" value="CATION-TRANSPORTING ATPASE-RELATED"/>
    <property type="match status" value="1"/>
</dbReference>
<feature type="compositionally biased region" description="Basic and acidic residues" evidence="14">
    <location>
        <begin position="1626"/>
        <end position="1639"/>
    </location>
</feature>
<feature type="transmembrane region" description="Helical" evidence="15">
    <location>
        <begin position="559"/>
        <end position="576"/>
    </location>
</feature>
<feature type="transmembrane region" description="Helical" evidence="15">
    <location>
        <begin position="12"/>
        <end position="32"/>
    </location>
</feature>
<feature type="compositionally biased region" description="Low complexity" evidence="14">
    <location>
        <begin position="1640"/>
        <end position="1650"/>
    </location>
</feature>
<dbReference type="STRING" id="1448320.A0A319DKR3"/>
<feature type="transmembrane region" description="Helical" evidence="15">
    <location>
        <begin position="582"/>
        <end position="599"/>
    </location>
</feature>
<evidence type="ECO:0000256" key="13">
    <source>
        <dbReference type="ARBA" id="ARBA00048588"/>
    </source>
</evidence>
<keyword evidence="10" id="KW-1278">Translocase</keyword>
<feature type="transmembrane region" description="Helical" evidence="15">
    <location>
        <begin position="165"/>
        <end position="191"/>
    </location>
</feature>
<dbReference type="InterPro" id="IPR059000">
    <property type="entry name" value="ATPase_P-type_domA"/>
</dbReference>
<dbReference type="SFLD" id="SFLDS00003">
    <property type="entry name" value="Haloacid_Dehalogenase"/>
    <property type="match status" value="1"/>
</dbReference>
<dbReference type="VEuPathDB" id="FungiDB:BO71DRAFT_447978"/>
<feature type="region of interest" description="Disordered" evidence="14">
    <location>
        <begin position="1626"/>
        <end position="1650"/>
    </location>
</feature>
<dbReference type="GO" id="GO:0005524">
    <property type="term" value="F:ATP binding"/>
    <property type="evidence" value="ECO:0007669"/>
    <property type="project" value="UniProtKB-KW"/>
</dbReference>
<feature type="transmembrane region" description="Helical" evidence="15">
    <location>
        <begin position="384"/>
        <end position="402"/>
    </location>
</feature>
<dbReference type="InterPro" id="IPR023298">
    <property type="entry name" value="ATPase_P-typ_TM_dom_sf"/>
</dbReference>
<feature type="transmembrane region" description="Helical" evidence="15">
    <location>
        <begin position="769"/>
        <end position="788"/>
    </location>
</feature>
<feature type="region of interest" description="Disordered" evidence="14">
    <location>
        <begin position="277"/>
        <end position="306"/>
    </location>
</feature>
<dbReference type="OrthoDB" id="48943at2759"/>
<dbReference type="PROSITE" id="PS00154">
    <property type="entry name" value="ATPASE_E1_E2"/>
    <property type="match status" value="1"/>
</dbReference>
<dbReference type="InterPro" id="IPR023214">
    <property type="entry name" value="HAD_sf"/>
</dbReference>
<feature type="transmembrane region" description="Helical" evidence="15">
    <location>
        <begin position="87"/>
        <end position="109"/>
    </location>
</feature>